<keyword evidence="3" id="KW-1185">Reference proteome</keyword>
<dbReference type="Proteomes" id="UP000032180">
    <property type="component" value="Chromosome 7"/>
</dbReference>
<name>A0A0D9WXE8_9ORYZ</name>
<evidence type="ECO:0000313" key="2">
    <source>
        <dbReference type="EnsemblPlants" id="LPERR07G07970.1"/>
    </source>
</evidence>
<reference evidence="2" key="3">
    <citation type="submission" date="2015-04" db="UniProtKB">
        <authorList>
            <consortium name="EnsemblPlants"/>
        </authorList>
    </citation>
    <scope>IDENTIFICATION</scope>
</reference>
<proteinExistence type="predicted"/>
<dbReference type="AlphaFoldDB" id="A0A0D9WXE8"/>
<protein>
    <submittedName>
        <fullName evidence="2">Uncharacterized protein</fullName>
    </submittedName>
</protein>
<dbReference type="Gramene" id="LPERR07G07970.1">
    <property type="protein sequence ID" value="LPERR07G07970.1"/>
    <property type="gene ID" value="LPERR07G07970"/>
</dbReference>
<accession>A0A0D9WXE8</accession>
<dbReference type="EnsemblPlants" id="LPERR07G07970.1">
    <property type="protein sequence ID" value="LPERR07G07970.1"/>
    <property type="gene ID" value="LPERR07G07970"/>
</dbReference>
<reference evidence="3" key="2">
    <citation type="submission" date="2013-12" db="EMBL/GenBank/DDBJ databases">
        <authorList>
            <person name="Yu Y."/>
            <person name="Lee S."/>
            <person name="de Baynast K."/>
            <person name="Wissotski M."/>
            <person name="Liu L."/>
            <person name="Talag J."/>
            <person name="Goicoechea J."/>
            <person name="Angelova A."/>
            <person name="Jetty R."/>
            <person name="Kudrna D."/>
            <person name="Golser W."/>
            <person name="Rivera L."/>
            <person name="Zhang J."/>
            <person name="Wing R."/>
        </authorList>
    </citation>
    <scope>NUCLEOTIDE SEQUENCE</scope>
</reference>
<feature type="compositionally biased region" description="Low complexity" evidence="1">
    <location>
        <begin position="67"/>
        <end position="77"/>
    </location>
</feature>
<reference evidence="2 3" key="1">
    <citation type="submission" date="2012-08" db="EMBL/GenBank/DDBJ databases">
        <title>Oryza genome evolution.</title>
        <authorList>
            <person name="Wing R.A."/>
        </authorList>
    </citation>
    <scope>NUCLEOTIDE SEQUENCE</scope>
</reference>
<feature type="region of interest" description="Disordered" evidence="1">
    <location>
        <begin position="49"/>
        <end position="81"/>
    </location>
</feature>
<evidence type="ECO:0000313" key="3">
    <source>
        <dbReference type="Proteomes" id="UP000032180"/>
    </source>
</evidence>
<evidence type="ECO:0000256" key="1">
    <source>
        <dbReference type="SAM" id="MobiDB-lite"/>
    </source>
</evidence>
<sequence>MEKYHCIHGAKNEKKVHKKKFWLPPAQTDKHYKTSNVRKAWPVECRQERNGVNLQGEHEPRLVPNESAGSSGSQGASRPPACSALCTDLQVASSPKELVAGGRGSRCLGLMKMRSSSSSS</sequence>
<organism evidence="2 3">
    <name type="scientific">Leersia perrieri</name>
    <dbReference type="NCBI Taxonomy" id="77586"/>
    <lineage>
        <taxon>Eukaryota</taxon>
        <taxon>Viridiplantae</taxon>
        <taxon>Streptophyta</taxon>
        <taxon>Embryophyta</taxon>
        <taxon>Tracheophyta</taxon>
        <taxon>Spermatophyta</taxon>
        <taxon>Magnoliopsida</taxon>
        <taxon>Liliopsida</taxon>
        <taxon>Poales</taxon>
        <taxon>Poaceae</taxon>
        <taxon>BOP clade</taxon>
        <taxon>Oryzoideae</taxon>
        <taxon>Oryzeae</taxon>
        <taxon>Oryzinae</taxon>
        <taxon>Leersia</taxon>
    </lineage>
</organism>
<dbReference type="HOGENOM" id="CLU_2053033_0_0_1"/>